<proteinExistence type="inferred from homology"/>
<feature type="domain" description="SsuA/THI5-like" evidence="4">
    <location>
        <begin position="48"/>
        <end position="255"/>
    </location>
</feature>
<comment type="caution">
    <text evidence="5">The sequence shown here is derived from an EMBL/GenBank/DDBJ whole genome shotgun (WGS) entry which is preliminary data.</text>
</comment>
<evidence type="ECO:0000256" key="1">
    <source>
        <dbReference type="ARBA" id="ARBA00004418"/>
    </source>
</evidence>
<evidence type="ECO:0000313" key="5">
    <source>
        <dbReference type="EMBL" id="OEF98076.1"/>
    </source>
</evidence>
<dbReference type="PROSITE" id="PS51257">
    <property type="entry name" value="PROKAR_LIPOPROTEIN"/>
    <property type="match status" value="1"/>
</dbReference>
<organism evidence="5 6">
    <name type="scientific">Vulcanibacillus modesticaldus</name>
    <dbReference type="NCBI Taxonomy" id="337097"/>
    <lineage>
        <taxon>Bacteria</taxon>
        <taxon>Bacillati</taxon>
        <taxon>Bacillota</taxon>
        <taxon>Bacilli</taxon>
        <taxon>Bacillales</taxon>
        <taxon>Bacillaceae</taxon>
        <taxon>Vulcanibacillus</taxon>
    </lineage>
</organism>
<dbReference type="Pfam" id="PF09084">
    <property type="entry name" value="NMT1"/>
    <property type="match status" value="1"/>
</dbReference>
<comment type="subcellular location">
    <subcellularLocation>
        <location evidence="1">Periplasm</location>
    </subcellularLocation>
</comment>
<comment type="similarity">
    <text evidence="2">Belongs to the bacterial solute-binding protein SsuA/TauA family.</text>
</comment>
<dbReference type="PANTHER" id="PTHR30024">
    <property type="entry name" value="ALIPHATIC SULFONATES-BINDING PROTEIN-RELATED"/>
    <property type="match status" value="1"/>
</dbReference>
<evidence type="ECO:0000256" key="2">
    <source>
        <dbReference type="ARBA" id="ARBA00010742"/>
    </source>
</evidence>
<dbReference type="InterPro" id="IPR015168">
    <property type="entry name" value="SsuA/THI5"/>
</dbReference>
<evidence type="ECO:0000256" key="3">
    <source>
        <dbReference type="ARBA" id="ARBA00022729"/>
    </source>
</evidence>
<dbReference type="PANTHER" id="PTHR30024:SF47">
    <property type="entry name" value="TAURINE-BINDING PERIPLASMIC PROTEIN"/>
    <property type="match status" value="1"/>
</dbReference>
<keyword evidence="3" id="KW-0732">Signal</keyword>
<accession>A0A1D2YST1</accession>
<dbReference type="GO" id="GO:0042597">
    <property type="term" value="C:periplasmic space"/>
    <property type="evidence" value="ECO:0007669"/>
    <property type="project" value="UniProtKB-SubCell"/>
</dbReference>
<reference evidence="5 6" key="1">
    <citation type="submission" date="2016-09" db="EMBL/GenBank/DDBJ databases">
        <title>Draft genome sequence for the type strain of Vulcanibacillus modesticaldus BR, a strictly anaerobic, moderately thermophilic, and nitrate-reducing bacterium from deep sea-hydrothermal vents of the Mid-Atlantic Ridge.</title>
        <authorList>
            <person name="Abin C.A."/>
            <person name="Hollibaugh J.T."/>
        </authorList>
    </citation>
    <scope>NUCLEOTIDE SEQUENCE [LARGE SCALE GENOMIC DNA]</scope>
    <source>
        <strain evidence="5 6">BR</strain>
    </source>
</reference>
<gene>
    <name evidence="5" type="ORF">BHF71_03385</name>
</gene>
<sequence length="339" mass="38240">MFKKIVKISLIILILTSIIFVVGCSNSTGKVDNPKIRLVEVTHSIFYTPQYVALEMGFFKEEGLDVELTTAYGGDKTMTALLSGNADIILVGTETTIYVYNQNPKDPAINFAQLTQTDGSFLVSRKPIKNFSWDMLKGKVLLGQRKGGMPEMVSEYVQHINGIEPKVDNEIIQNVDYKNLSSAFVSGTGDFVQLFEPVASKLEAERKGYIVASFGESSGKLPYTVYITKQSMIDNNPEIIQKFTNAIYKAQLWVHRNTLEEIANVIAPQFPDLDREIMLQVLNRYRSQGSWAMDPILDIEEYQNLEKVMEYSGELKQRVPYEAIVNTDFAKNAINTKEQ</sequence>
<dbReference type="EMBL" id="MIJF01000056">
    <property type="protein sequence ID" value="OEF98076.1"/>
    <property type="molecule type" value="Genomic_DNA"/>
</dbReference>
<protein>
    <recommendedName>
        <fullName evidence="4">SsuA/THI5-like domain-containing protein</fullName>
    </recommendedName>
</protein>
<dbReference type="AlphaFoldDB" id="A0A1D2YST1"/>
<dbReference type="Proteomes" id="UP000243739">
    <property type="component" value="Unassembled WGS sequence"/>
</dbReference>
<evidence type="ECO:0000313" key="6">
    <source>
        <dbReference type="Proteomes" id="UP000243739"/>
    </source>
</evidence>
<keyword evidence="6" id="KW-1185">Reference proteome</keyword>
<dbReference type="SUPFAM" id="SSF53850">
    <property type="entry name" value="Periplasmic binding protein-like II"/>
    <property type="match status" value="1"/>
</dbReference>
<dbReference type="STRING" id="337097.BHF71_03385"/>
<dbReference type="Gene3D" id="3.40.190.10">
    <property type="entry name" value="Periplasmic binding protein-like II"/>
    <property type="match status" value="2"/>
</dbReference>
<dbReference type="OrthoDB" id="9802202at2"/>
<evidence type="ECO:0000259" key="4">
    <source>
        <dbReference type="Pfam" id="PF09084"/>
    </source>
</evidence>
<dbReference type="RefSeq" id="WP_069657376.1">
    <property type="nucleotide sequence ID" value="NZ_MIJF01000056.1"/>
</dbReference>
<name>A0A1D2YST1_9BACI</name>